<keyword evidence="3" id="KW-1185">Reference proteome</keyword>
<feature type="region of interest" description="Disordered" evidence="1">
    <location>
        <begin position="1"/>
        <end position="75"/>
    </location>
</feature>
<dbReference type="AlphaFoldDB" id="A0AAD7I1F7"/>
<evidence type="ECO:0000256" key="1">
    <source>
        <dbReference type="SAM" id="MobiDB-lite"/>
    </source>
</evidence>
<feature type="region of interest" description="Disordered" evidence="1">
    <location>
        <begin position="133"/>
        <end position="160"/>
    </location>
</feature>
<comment type="caution">
    <text evidence="2">The sequence shown here is derived from an EMBL/GenBank/DDBJ whole genome shotgun (WGS) entry which is preliminary data.</text>
</comment>
<name>A0AAD7I1F7_9AGAR</name>
<evidence type="ECO:0000313" key="3">
    <source>
        <dbReference type="Proteomes" id="UP001215598"/>
    </source>
</evidence>
<accession>A0AAD7I1F7</accession>
<dbReference type="Proteomes" id="UP001215598">
    <property type="component" value="Unassembled WGS sequence"/>
</dbReference>
<feature type="compositionally biased region" description="Basic and acidic residues" evidence="1">
    <location>
        <begin position="63"/>
        <end position="75"/>
    </location>
</feature>
<evidence type="ECO:0000313" key="2">
    <source>
        <dbReference type="EMBL" id="KAJ7732856.1"/>
    </source>
</evidence>
<sequence>MRLGVRPHKEGYSWADRWAGAPEDAAQPPRSSGVSYHDRIRVEHIKRRGGEQGATSKNRGRKGRELEKMEEWGRKKEEGDARVRLGTVVGKVAELGAWWAGRRAARARAWVGAWQKDARRERGWTGSRARDGRRYEGMETAGARADAGVDRREVGGQGTL</sequence>
<dbReference type="EMBL" id="JARKIB010000142">
    <property type="protein sequence ID" value="KAJ7732856.1"/>
    <property type="molecule type" value="Genomic_DNA"/>
</dbReference>
<organism evidence="2 3">
    <name type="scientific">Mycena metata</name>
    <dbReference type="NCBI Taxonomy" id="1033252"/>
    <lineage>
        <taxon>Eukaryota</taxon>
        <taxon>Fungi</taxon>
        <taxon>Dikarya</taxon>
        <taxon>Basidiomycota</taxon>
        <taxon>Agaricomycotina</taxon>
        <taxon>Agaricomycetes</taxon>
        <taxon>Agaricomycetidae</taxon>
        <taxon>Agaricales</taxon>
        <taxon>Marasmiineae</taxon>
        <taxon>Mycenaceae</taxon>
        <taxon>Mycena</taxon>
    </lineage>
</organism>
<protein>
    <submittedName>
        <fullName evidence="2">Uncharacterized protein</fullName>
    </submittedName>
</protein>
<gene>
    <name evidence="2" type="ORF">B0H16DRAFT_1468367</name>
</gene>
<proteinExistence type="predicted"/>
<reference evidence="2" key="1">
    <citation type="submission" date="2023-03" db="EMBL/GenBank/DDBJ databases">
        <title>Massive genome expansion in bonnet fungi (Mycena s.s.) driven by repeated elements and novel gene families across ecological guilds.</title>
        <authorList>
            <consortium name="Lawrence Berkeley National Laboratory"/>
            <person name="Harder C.B."/>
            <person name="Miyauchi S."/>
            <person name="Viragh M."/>
            <person name="Kuo A."/>
            <person name="Thoen E."/>
            <person name="Andreopoulos B."/>
            <person name="Lu D."/>
            <person name="Skrede I."/>
            <person name="Drula E."/>
            <person name="Henrissat B."/>
            <person name="Morin E."/>
            <person name="Kohler A."/>
            <person name="Barry K."/>
            <person name="LaButti K."/>
            <person name="Morin E."/>
            <person name="Salamov A."/>
            <person name="Lipzen A."/>
            <person name="Mereny Z."/>
            <person name="Hegedus B."/>
            <person name="Baldrian P."/>
            <person name="Stursova M."/>
            <person name="Weitz H."/>
            <person name="Taylor A."/>
            <person name="Grigoriev I.V."/>
            <person name="Nagy L.G."/>
            <person name="Martin F."/>
            <person name="Kauserud H."/>
        </authorList>
    </citation>
    <scope>NUCLEOTIDE SEQUENCE</scope>
    <source>
        <strain evidence="2">CBHHK182m</strain>
    </source>
</reference>